<dbReference type="PROSITE" id="PS51340">
    <property type="entry name" value="MOSC"/>
    <property type="match status" value="1"/>
</dbReference>
<dbReference type="Proteomes" id="UP000715441">
    <property type="component" value="Unassembled WGS sequence"/>
</dbReference>
<gene>
    <name evidence="2" type="ORF">HFP15_35015</name>
</gene>
<dbReference type="EMBL" id="JAAXLS010000048">
    <property type="protein sequence ID" value="NKQ58083.1"/>
    <property type="molecule type" value="Genomic_DNA"/>
</dbReference>
<proteinExistence type="predicted"/>
<evidence type="ECO:0000259" key="1">
    <source>
        <dbReference type="PROSITE" id="PS51340"/>
    </source>
</evidence>
<comment type="caution">
    <text evidence="2">The sequence shown here is derived from an EMBL/GenBank/DDBJ whole genome shotgun (WGS) entry which is preliminary data.</text>
</comment>
<dbReference type="Pfam" id="PF03473">
    <property type="entry name" value="MOSC"/>
    <property type="match status" value="1"/>
</dbReference>
<evidence type="ECO:0000313" key="2">
    <source>
        <dbReference type="EMBL" id="NKQ58083.1"/>
    </source>
</evidence>
<dbReference type="InterPro" id="IPR005302">
    <property type="entry name" value="MoCF_Sase_C"/>
</dbReference>
<dbReference type="Pfam" id="PF03476">
    <property type="entry name" value="MOSC_N"/>
    <property type="match status" value="1"/>
</dbReference>
<dbReference type="InterPro" id="IPR005303">
    <property type="entry name" value="MOCOS_middle"/>
</dbReference>
<reference evidence="2 3" key="1">
    <citation type="submission" date="2020-04" db="EMBL/GenBank/DDBJ databases">
        <title>Novel species.</title>
        <authorList>
            <person name="Teo W.F.A."/>
            <person name="Lipun K."/>
            <person name="Srisuk N."/>
            <person name="Duangmal K."/>
        </authorList>
    </citation>
    <scope>NUCLEOTIDE SEQUENCE [LARGE SCALE GENOMIC DNA]</scope>
    <source>
        <strain evidence="2 3">K13G38</strain>
    </source>
</reference>
<sequence length="242" mass="26646">MFEGTVAGLNRWPVKSLRGERVAAARFDDRGMAGDRAFALIDQRDRRRGSVLTVRQNPAMLTWRSFYDDEPVAYSAPPALRGPDGTKWSWTDPGVAGALSASLGIPLELRAADGMQDRGPTVLVTFEASRVALERELGAPVDLDRFRTNMHLELDAPAFAEEDWGEDTRITVGEVELTATGKNSGPCIRCAVPSWDAAGRERWPKLQTWLIEQHENKFGMIMRVTRAGVARVGEAASVQPVL</sequence>
<evidence type="ECO:0000313" key="3">
    <source>
        <dbReference type="Proteomes" id="UP000715441"/>
    </source>
</evidence>
<organism evidence="2 3">
    <name type="scientific">Amycolatopsis acididurans</name>
    <dbReference type="NCBI Taxonomy" id="2724524"/>
    <lineage>
        <taxon>Bacteria</taxon>
        <taxon>Bacillati</taxon>
        <taxon>Actinomycetota</taxon>
        <taxon>Actinomycetes</taxon>
        <taxon>Pseudonocardiales</taxon>
        <taxon>Pseudonocardiaceae</taxon>
        <taxon>Amycolatopsis</taxon>
    </lineage>
</organism>
<dbReference type="SUPFAM" id="SSF50800">
    <property type="entry name" value="PK beta-barrel domain-like"/>
    <property type="match status" value="1"/>
</dbReference>
<dbReference type="RefSeq" id="WP_168521574.1">
    <property type="nucleotide sequence ID" value="NZ_JAAXLS010000048.1"/>
</dbReference>
<accession>A0ABX1JEB8</accession>
<feature type="domain" description="MOSC" evidence="1">
    <location>
        <begin position="70"/>
        <end position="239"/>
    </location>
</feature>
<name>A0ABX1JEB8_9PSEU</name>
<keyword evidence="3" id="KW-1185">Reference proteome</keyword>
<protein>
    <submittedName>
        <fullName evidence="2">MOSC domain-containing protein</fullName>
    </submittedName>
</protein>
<dbReference type="InterPro" id="IPR011037">
    <property type="entry name" value="Pyrv_Knase-like_insert_dom_sf"/>
</dbReference>